<dbReference type="PANTHER" id="PTHR30258:SF3">
    <property type="entry name" value="SLL1921 PROTEIN"/>
    <property type="match status" value="1"/>
</dbReference>
<dbReference type="KEGG" id="dru:Desru_0465"/>
<dbReference type="EMBL" id="CP002780">
    <property type="protein sequence ID" value="AEG58751.1"/>
    <property type="molecule type" value="Genomic_DNA"/>
</dbReference>
<feature type="domain" description="AAA+ ATPase" evidence="4">
    <location>
        <begin position="298"/>
        <end position="427"/>
    </location>
</feature>
<dbReference type="OrthoDB" id="9808272at2"/>
<sequence length="546" mass="60535">MAKQKLGEFLLDRGVLQQNELTIALRLQRNEKKKLGSILVEQGFLNEEQLTSLMAEFFKLPLFTLKDVVLSPELMSAVPQAVALKNRIVPVLVKEDEIFVACAEPVNKFILENLRRMNGKRINPVYMADSELSLVLKQVYPDCAGTETSVLPEENVDPAGPDYAMKVLDNTILKAIALGASDLHMEPEKNGLRIRVRVDGVLRSIDNIPAVASPLVISRLKVLSNMNIAERRSPQDGGFAFQEEDGEPTNIRVSTLPCARGEKAVLRLLPSQERILNLEELGMEEDVVEALRSVLALPYGLILVTGPTGSGKTFTLYAALKYLRSDDVNIITIEDPIELQMEGINQSQVDDSSKKMTFSNTLRAILRQDPNIIMLGEIRDGETAKLALQAALTGHLVISTLHTNDAASAVDRLIDMGCERFLVGSALRAVLAQRLVRLICPRCRRKYKPTTGELLALGLNSDYQTEFYAGDGCPFCHGTGYKGRTAVTEFLVIDRDLQKLIAQGADTVAVKEYARDKMRSMRMDGIIKLRRGITTVSEVLKETVEW</sequence>
<dbReference type="FunFam" id="3.40.50.300:FF:000398">
    <property type="entry name" value="Type IV pilus assembly ATPase PilB"/>
    <property type="match status" value="1"/>
</dbReference>
<dbReference type="Gene3D" id="3.40.50.300">
    <property type="entry name" value="P-loop containing nucleotide triphosphate hydrolases"/>
    <property type="match status" value="1"/>
</dbReference>
<dbReference type="InterPro" id="IPR003593">
    <property type="entry name" value="AAA+_ATPase"/>
</dbReference>
<dbReference type="GO" id="GO:0005524">
    <property type="term" value="F:ATP binding"/>
    <property type="evidence" value="ECO:0007669"/>
    <property type="project" value="UniProtKB-KW"/>
</dbReference>
<keyword evidence="3" id="KW-0067">ATP-binding</keyword>
<comment type="similarity">
    <text evidence="1">Belongs to the GSP E family.</text>
</comment>
<keyword evidence="2" id="KW-0547">Nucleotide-binding</keyword>
<dbReference type="eggNOG" id="COG2804">
    <property type="taxonomic scope" value="Bacteria"/>
</dbReference>
<gene>
    <name evidence="5" type="ordered locus">Desru_0465</name>
</gene>
<dbReference type="STRING" id="696281.Desru_0465"/>
<dbReference type="RefSeq" id="WP_013840526.1">
    <property type="nucleotide sequence ID" value="NC_015589.1"/>
</dbReference>
<dbReference type="InterPro" id="IPR001482">
    <property type="entry name" value="T2SS/T4SS_dom"/>
</dbReference>
<keyword evidence="6" id="KW-1185">Reference proteome</keyword>
<dbReference type="InterPro" id="IPR007831">
    <property type="entry name" value="T2SS_GspE_N"/>
</dbReference>
<dbReference type="PANTHER" id="PTHR30258">
    <property type="entry name" value="TYPE II SECRETION SYSTEM PROTEIN GSPE-RELATED"/>
    <property type="match status" value="1"/>
</dbReference>
<dbReference type="GO" id="GO:0005886">
    <property type="term" value="C:plasma membrane"/>
    <property type="evidence" value="ECO:0007669"/>
    <property type="project" value="TreeGrafter"/>
</dbReference>
<dbReference type="InterPro" id="IPR027417">
    <property type="entry name" value="P-loop_NTPase"/>
</dbReference>
<dbReference type="SUPFAM" id="SSF52540">
    <property type="entry name" value="P-loop containing nucleoside triphosphate hydrolases"/>
    <property type="match status" value="1"/>
</dbReference>
<dbReference type="InterPro" id="IPR037257">
    <property type="entry name" value="T2SS_E_N_sf"/>
</dbReference>
<evidence type="ECO:0000259" key="4">
    <source>
        <dbReference type="SMART" id="SM00382"/>
    </source>
</evidence>
<evidence type="ECO:0000256" key="1">
    <source>
        <dbReference type="ARBA" id="ARBA00006611"/>
    </source>
</evidence>
<reference evidence="6" key="1">
    <citation type="submission" date="2011-05" db="EMBL/GenBank/DDBJ databases">
        <title>Complete sequence of Desulfotomaculum ruminis DSM 2154.</title>
        <authorList>
            <person name="Lucas S."/>
            <person name="Copeland A."/>
            <person name="Lapidus A."/>
            <person name="Cheng J.-F."/>
            <person name="Goodwin L."/>
            <person name="Pitluck S."/>
            <person name="Lu M."/>
            <person name="Detter J.C."/>
            <person name="Han C."/>
            <person name="Tapia R."/>
            <person name="Land M."/>
            <person name="Hauser L."/>
            <person name="Kyrpides N."/>
            <person name="Ivanova N."/>
            <person name="Mikhailova N."/>
            <person name="Pagani I."/>
            <person name="Stams A.J.M."/>
            <person name="Plugge C.M."/>
            <person name="Muyzer G."/>
            <person name="Kuever J."/>
            <person name="Parshina S.N."/>
            <person name="Ivanova A.E."/>
            <person name="Nazina T.N."/>
            <person name="Brambilla E."/>
            <person name="Spring S."/>
            <person name="Klenk H.-P."/>
            <person name="Woyke T."/>
        </authorList>
    </citation>
    <scope>NUCLEOTIDE SEQUENCE [LARGE SCALE GENOMIC DNA]</scope>
    <source>
        <strain evidence="6">ATCC 23193 / DSM 2154 / NCIB 8452 / DL</strain>
    </source>
</reference>
<reference evidence="5 6" key="2">
    <citation type="journal article" date="2012" name="Stand. Genomic Sci.">
        <title>Complete genome sequence of the sulfate-reducing firmicute Desulfotomaculum ruminis type strain (DL(T)).</title>
        <authorList>
            <person name="Spring S."/>
            <person name="Visser M."/>
            <person name="Lu M."/>
            <person name="Copeland A."/>
            <person name="Lapidus A."/>
            <person name="Lucas S."/>
            <person name="Cheng J.F."/>
            <person name="Han C."/>
            <person name="Tapia R."/>
            <person name="Goodwin L.A."/>
            <person name="Pitluck S."/>
            <person name="Ivanova N."/>
            <person name="Land M."/>
            <person name="Hauser L."/>
            <person name="Larimer F."/>
            <person name="Rohde M."/>
            <person name="Goker M."/>
            <person name="Detter J.C."/>
            <person name="Kyrpides N.C."/>
            <person name="Woyke T."/>
            <person name="Schaap P.J."/>
            <person name="Plugge C.M."/>
            <person name="Muyzer G."/>
            <person name="Kuever J."/>
            <person name="Pereira I.A."/>
            <person name="Parshina S.N."/>
            <person name="Bernier-Latmani R."/>
            <person name="Stams A.J."/>
            <person name="Klenk H.P."/>
        </authorList>
    </citation>
    <scope>NUCLEOTIDE SEQUENCE [LARGE SCALE GENOMIC DNA]</scope>
    <source>
        <strain evidence="6">ATCC 23193 / DSM 2154 / NCIB 8452 / DL</strain>
    </source>
</reference>
<name>F6DRJ7_DESRL</name>
<accession>F6DRJ7</accession>
<dbReference type="Proteomes" id="UP000009234">
    <property type="component" value="Chromosome"/>
</dbReference>
<dbReference type="HOGENOM" id="CLU_013446_10_1_9"/>
<dbReference type="Pfam" id="PF05157">
    <property type="entry name" value="MshEN"/>
    <property type="match status" value="1"/>
</dbReference>
<dbReference type="GO" id="GO:0016887">
    <property type="term" value="F:ATP hydrolysis activity"/>
    <property type="evidence" value="ECO:0007669"/>
    <property type="project" value="TreeGrafter"/>
</dbReference>
<dbReference type="Gene3D" id="3.30.450.90">
    <property type="match status" value="1"/>
</dbReference>
<dbReference type="SUPFAM" id="SSF160246">
    <property type="entry name" value="EspE N-terminal domain-like"/>
    <property type="match status" value="1"/>
</dbReference>
<evidence type="ECO:0000313" key="6">
    <source>
        <dbReference type="Proteomes" id="UP000009234"/>
    </source>
</evidence>
<dbReference type="CDD" id="cd01129">
    <property type="entry name" value="PulE-GspE-like"/>
    <property type="match status" value="1"/>
</dbReference>
<protein>
    <submittedName>
        <fullName evidence="5">Type II secretion system protein E</fullName>
    </submittedName>
</protein>
<dbReference type="SMART" id="SM00382">
    <property type="entry name" value="AAA"/>
    <property type="match status" value="1"/>
</dbReference>
<dbReference type="Pfam" id="PF00437">
    <property type="entry name" value="T2SSE"/>
    <property type="match status" value="1"/>
</dbReference>
<dbReference type="AlphaFoldDB" id="F6DRJ7"/>
<evidence type="ECO:0000256" key="3">
    <source>
        <dbReference type="ARBA" id="ARBA00022840"/>
    </source>
</evidence>
<evidence type="ECO:0000256" key="2">
    <source>
        <dbReference type="ARBA" id="ARBA00022741"/>
    </source>
</evidence>
<organism evidence="5 6">
    <name type="scientific">Desulforamulus ruminis (strain ATCC 23193 / DSM 2154 / NCIMB 8452 / DL)</name>
    <name type="common">Desulfotomaculum ruminis</name>
    <dbReference type="NCBI Taxonomy" id="696281"/>
    <lineage>
        <taxon>Bacteria</taxon>
        <taxon>Bacillati</taxon>
        <taxon>Bacillota</taxon>
        <taxon>Clostridia</taxon>
        <taxon>Eubacteriales</taxon>
        <taxon>Peptococcaceae</taxon>
        <taxon>Desulforamulus</taxon>
    </lineage>
</organism>
<dbReference type="Gene3D" id="3.30.300.160">
    <property type="entry name" value="Type II secretion system, protein E, N-terminal domain"/>
    <property type="match status" value="1"/>
</dbReference>
<evidence type="ECO:0000313" key="5">
    <source>
        <dbReference type="EMBL" id="AEG58751.1"/>
    </source>
</evidence>
<proteinExistence type="inferred from homology"/>